<proteinExistence type="predicted"/>
<organism evidence="1 2">
    <name type="scientific">Nocardia arthritidis</name>
    <dbReference type="NCBI Taxonomy" id="228602"/>
    <lineage>
        <taxon>Bacteria</taxon>
        <taxon>Bacillati</taxon>
        <taxon>Actinomycetota</taxon>
        <taxon>Actinomycetes</taxon>
        <taxon>Mycobacteriales</taxon>
        <taxon>Nocardiaceae</taxon>
        <taxon>Nocardia</taxon>
    </lineage>
</organism>
<evidence type="ECO:0000313" key="1">
    <source>
        <dbReference type="EMBL" id="QIS14177.1"/>
    </source>
</evidence>
<dbReference type="AlphaFoldDB" id="A0A6G9YM78"/>
<protein>
    <submittedName>
        <fullName evidence="1">Uncharacterized protein</fullName>
    </submittedName>
</protein>
<dbReference type="KEGG" id="nah:F5544_31690"/>
<reference evidence="1 2" key="1">
    <citation type="journal article" date="2019" name="ACS Chem. Biol.">
        <title>Identification and Mobilization of a Cryptic Antibiotic Biosynthesis Gene Locus from a Human-Pathogenic Nocardia Isolate.</title>
        <authorList>
            <person name="Herisse M."/>
            <person name="Ishida K."/>
            <person name="Porter J.L."/>
            <person name="Howden B."/>
            <person name="Hertweck C."/>
            <person name="Stinear T.P."/>
            <person name="Pidot S.J."/>
        </authorList>
    </citation>
    <scope>NUCLEOTIDE SEQUENCE [LARGE SCALE GENOMIC DNA]</scope>
    <source>
        <strain evidence="1 2">AUSMDU00012717</strain>
    </source>
</reference>
<dbReference type="RefSeq" id="WP_167476623.1">
    <property type="nucleotide sequence ID" value="NZ_CP046172.1"/>
</dbReference>
<dbReference type="EMBL" id="CP046172">
    <property type="protein sequence ID" value="QIS14177.1"/>
    <property type="molecule type" value="Genomic_DNA"/>
</dbReference>
<gene>
    <name evidence="1" type="ORF">F5544_31690</name>
</gene>
<evidence type="ECO:0000313" key="2">
    <source>
        <dbReference type="Proteomes" id="UP000503540"/>
    </source>
</evidence>
<accession>A0A6G9YM78</accession>
<dbReference type="Proteomes" id="UP000503540">
    <property type="component" value="Chromosome"/>
</dbReference>
<keyword evidence="2" id="KW-1185">Reference proteome</keyword>
<name>A0A6G9YM78_9NOCA</name>
<sequence length="80" mass="8447">MNSVIDTMAWRKSADASNFALASAADVHKILSACAGPTAAGPRITGLKYRPGTISGNRVFDYSGAGFIAILLFDLERLSK</sequence>